<keyword evidence="1" id="KW-1133">Transmembrane helix</keyword>
<evidence type="ECO:0000313" key="2">
    <source>
        <dbReference type="EMBL" id="CAF0765541.1"/>
    </source>
</evidence>
<accession>A0A813QE81</accession>
<dbReference type="AlphaFoldDB" id="A0A813QE81"/>
<reference evidence="2" key="1">
    <citation type="submission" date="2021-02" db="EMBL/GenBank/DDBJ databases">
        <authorList>
            <person name="Nowell W R."/>
        </authorList>
    </citation>
    <scope>NUCLEOTIDE SEQUENCE</scope>
</reference>
<gene>
    <name evidence="2" type="ORF">EDS130_LOCUS3028</name>
</gene>
<organism evidence="2 3">
    <name type="scientific">Adineta ricciae</name>
    <name type="common">Rotifer</name>
    <dbReference type="NCBI Taxonomy" id="249248"/>
    <lineage>
        <taxon>Eukaryota</taxon>
        <taxon>Metazoa</taxon>
        <taxon>Spiralia</taxon>
        <taxon>Gnathifera</taxon>
        <taxon>Rotifera</taxon>
        <taxon>Eurotatoria</taxon>
        <taxon>Bdelloidea</taxon>
        <taxon>Adinetida</taxon>
        <taxon>Adinetidae</taxon>
        <taxon>Adineta</taxon>
    </lineage>
</organism>
<feature type="transmembrane region" description="Helical" evidence="1">
    <location>
        <begin position="6"/>
        <end position="24"/>
    </location>
</feature>
<keyword evidence="1" id="KW-0812">Transmembrane</keyword>
<name>A0A813QE81_ADIRI</name>
<dbReference type="EMBL" id="CAJNOJ010000007">
    <property type="protein sequence ID" value="CAF0765541.1"/>
    <property type="molecule type" value="Genomic_DNA"/>
</dbReference>
<sequence length="81" mass="9798">MYTPVLFIIPIIIFNLDSFFILYYNTFNKRRRKIVWSSELINDEIDELTNERKTKITRSNEMRSRLPFIAFGDVIERLHGQ</sequence>
<protein>
    <submittedName>
        <fullName evidence="2">Uncharacterized protein</fullName>
    </submittedName>
</protein>
<evidence type="ECO:0000313" key="3">
    <source>
        <dbReference type="Proteomes" id="UP000663852"/>
    </source>
</evidence>
<dbReference type="Proteomes" id="UP000663852">
    <property type="component" value="Unassembled WGS sequence"/>
</dbReference>
<proteinExistence type="predicted"/>
<keyword evidence="1" id="KW-0472">Membrane</keyword>
<evidence type="ECO:0000256" key="1">
    <source>
        <dbReference type="SAM" id="Phobius"/>
    </source>
</evidence>
<comment type="caution">
    <text evidence="2">The sequence shown here is derived from an EMBL/GenBank/DDBJ whole genome shotgun (WGS) entry which is preliminary data.</text>
</comment>